<reference evidence="5" key="2">
    <citation type="submission" date="2025-08" db="UniProtKB">
        <authorList>
            <consortium name="Ensembl"/>
        </authorList>
    </citation>
    <scope>IDENTIFICATION</scope>
</reference>
<sequence>MKSCLSVSLVFCLCLETQPRASEPPTCNTDSKFALNLYQRAVAEAGDQNVFYSPFSIALTLAVLDLGARGETQKQLRKALDYNELHGTLSQHLEQCSELPILKRLSAILLSNQGSYQVSVANAMFSVPGLKLKANFQKSLKEYYNATVWSLSFSCPVLAAEKINSWVKKTTKGKIKTIVSSQDLVPETKLILANAVYFKGKWQKMFDPSETKYMKFQKADHSYREVLMMYREALFHQGDFLLDSSDPGSSYQVLELPYEDSSISMIIALPGNIDRMGTLQSMLNKDLISTWFQSIKAAKTKVFLPKFKLHETHDLKEVLRGLNITDIFKNTADFSGITDKKHIPVFRVFHEAFIEVNEEGTEAAAVSGASVETRSVRFLFEANRPFFFMVYNRITGSILFLGRLMDP</sequence>
<evidence type="ECO:0000313" key="6">
    <source>
        <dbReference type="Proteomes" id="UP000008672"/>
    </source>
</evidence>
<dbReference type="eggNOG" id="KOG2392">
    <property type="taxonomic scope" value="Eukaryota"/>
</dbReference>
<dbReference type="EMBL" id="AFYH01080837">
    <property type="status" value="NOT_ANNOTATED_CDS"/>
    <property type="molecule type" value="Genomic_DNA"/>
</dbReference>
<dbReference type="Ensembl" id="ENSLACT00000025695.1">
    <property type="protein sequence ID" value="ENSLACP00000023626.1"/>
    <property type="gene ID" value="ENSLACG00000022382.1"/>
</dbReference>
<dbReference type="SMART" id="SM00093">
    <property type="entry name" value="SERPIN"/>
    <property type="match status" value="1"/>
</dbReference>
<organism evidence="5 6">
    <name type="scientific">Latimeria chalumnae</name>
    <name type="common">Coelacanth</name>
    <dbReference type="NCBI Taxonomy" id="7897"/>
    <lineage>
        <taxon>Eukaryota</taxon>
        <taxon>Metazoa</taxon>
        <taxon>Chordata</taxon>
        <taxon>Craniata</taxon>
        <taxon>Vertebrata</taxon>
        <taxon>Euteleostomi</taxon>
        <taxon>Coelacanthiformes</taxon>
        <taxon>Coelacanthidae</taxon>
        <taxon>Latimeria</taxon>
    </lineage>
</organism>
<dbReference type="InterPro" id="IPR000215">
    <property type="entry name" value="Serpin_fam"/>
</dbReference>
<dbReference type="GO" id="GO:0005615">
    <property type="term" value="C:extracellular space"/>
    <property type="evidence" value="ECO:0007669"/>
    <property type="project" value="InterPro"/>
</dbReference>
<evidence type="ECO:0000313" key="5">
    <source>
        <dbReference type="Ensembl" id="ENSLACP00000023626.1"/>
    </source>
</evidence>
<dbReference type="InterPro" id="IPR036186">
    <property type="entry name" value="Serpin_sf"/>
</dbReference>
<keyword evidence="6" id="KW-1185">Reference proteome</keyword>
<name>M3XLM0_LATCH</name>
<evidence type="ECO:0000256" key="1">
    <source>
        <dbReference type="ARBA" id="ARBA00009500"/>
    </source>
</evidence>
<dbReference type="OMA" id="MEFRERV"/>
<dbReference type="InterPro" id="IPR042185">
    <property type="entry name" value="Serpin_sf_2"/>
</dbReference>
<keyword evidence="3" id="KW-0732">Signal</keyword>
<dbReference type="Gene3D" id="3.30.497.10">
    <property type="entry name" value="Antithrombin, subunit I, domain 2"/>
    <property type="match status" value="1"/>
</dbReference>
<dbReference type="InterPro" id="IPR023795">
    <property type="entry name" value="Serpin_CS"/>
</dbReference>
<evidence type="ECO:0000256" key="2">
    <source>
        <dbReference type="RuleBase" id="RU000411"/>
    </source>
</evidence>
<dbReference type="InParanoid" id="M3XLM0"/>
<dbReference type="GO" id="GO:0004867">
    <property type="term" value="F:serine-type endopeptidase inhibitor activity"/>
    <property type="evidence" value="ECO:0007669"/>
    <property type="project" value="InterPro"/>
</dbReference>
<comment type="similarity">
    <text evidence="1 2">Belongs to the serpin family.</text>
</comment>
<dbReference type="EMBL" id="AFYH01080838">
    <property type="status" value="NOT_ANNOTATED_CDS"/>
    <property type="molecule type" value="Genomic_DNA"/>
</dbReference>
<reference evidence="6" key="1">
    <citation type="submission" date="2011-08" db="EMBL/GenBank/DDBJ databases">
        <title>The draft genome of Latimeria chalumnae.</title>
        <authorList>
            <person name="Di Palma F."/>
            <person name="Alfoldi J."/>
            <person name="Johnson J."/>
            <person name="Berlin A."/>
            <person name="Gnerre S."/>
            <person name="Jaffe D."/>
            <person name="MacCallum I."/>
            <person name="Young S."/>
            <person name="Walker B.J."/>
            <person name="Lander E."/>
            <person name="Lindblad-Toh K."/>
        </authorList>
    </citation>
    <scope>NUCLEOTIDE SEQUENCE [LARGE SCALE GENOMIC DNA]</scope>
    <source>
        <strain evidence="6">Wild caught</strain>
    </source>
</reference>
<dbReference type="CDD" id="cd00172">
    <property type="entry name" value="serpin"/>
    <property type="match status" value="1"/>
</dbReference>
<protein>
    <recommendedName>
        <fullName evidence="4">Serpin domain-containing protein</fullName>
    </recommendedName>
</protein>
<dbReference type="InterPro" id="IPR023796">
    <property type="entry name" value="Serpin_dom"/>
</dbReference>
<evidence type="ECO:0000259" key="4">
    <source>
        <dbReference type="SMART" id="SM00093"/>
    </source>
</evidence>
<feature type="signal peptide" evidence="3">
    <location>
        <begin position="1"/>
        <end position="22"/>
    </location>
</feature>
<dbReference type="InterPro" id="IPR042178">
    <property type="entry name" value="Serpin_sf_1"/>
</dbReference>
<dbReference type="PANTHER" id="PTHR11461">
    <property type="entry name" value="SERINE PROTEASE INHIBITOR, SERPIN"/>
    <property type="match status" value="1"/>
</dbReference>
<dbReference type="HOGENOM" id="CLU_023330_0_2_1"/>
<dbReference type="SUPFAM" id="SSF56574">
    <property type="entry name" value="Serpins"/>
    <property type="match status" value="1"/>
</dbReference>
<dbReference type="Pfam" id="PF00079">
    <property type="entry name" value="Serpin"/>
    <property type="match status" value="1"/>
</dbReference>
<reference evidence="5" key="3">
    <citation type="submission" date="2025-09" db="UniProtKB">
        <authorList>
            <consortium name="Ensembl"/>
        </authorList>
    </citation>
    <scope>IDENTIFICATION</scope>
</reference>
<dbReference type="GeneTree" id="ENSGT00940000163730"/>
<dbReference type="PROSITE" id="PS00284">
    <property type="entry name" value="SERPIN"/>
    <property type="match status" value="1"/>
</dbReference>
<feature type="domain" description="Serpin" evidence="4">
    <location>
        <begin position="35"/>
        <end position="407"/>
    </location>
</feature>
<dbReference type="PANTHER" id="PTHR11461:SF211">
    <property type="entry name" value="GH10112P-RELATED"/>
    <property type="match status" value="1"/>
</dbReference>
<dbReference type="AlphaFoldDB" id="M3XLM0"/>
<feature type="chain" id="PRO_5004043567" description="Serpin domain-containing protein" evidence="3">
    <location>
        <begin position="23"/>
        <end position="407"/>
    </location>
</feature>
<evidence type="ECO:0000256" key="3">
    <source>
        <dbReference type="SAM" id="SignalP"/>
    </source>
</evidence>
<accession>M3XLM0</accession>
<proteinExistence type="inferred from homology"/>
<dbReference type="Proteomes" id="UP000008672">
    <property type="component" value="Unassembled WGS sequence"/>
</dbReference>
<gene>
    <name evidence="5" type="primary">LOC102359694</name>
</gene>
<dbReference type="Gene3D" id="2.30.39.10">
    <property type="entry name" value="Alpha-1-antitrypsin, domain 1"/>
    <property type="match status" value="1"/>
</dbReference>